<sequence length="101" mass="11000">MRTTYLVPIQCQFQPSAVQCSPASWGPGRGQDNREGTGEECSVRLHLPNQTSPTQTSPAQPSPTNNSPQYLPPSTFYRTKSPSMPWYTSLLASSPSTSPIT</sequence>
<comment type="caution">
    <text evidence="2">The sequence shown here is derived from an EMBL/GenBank/DDBJ whole genome shotgun (WGS) entry which is preliminary data.</text>
</comment>
<evidence type="ECO:0000313" key="2">
    <source>
        <dbReference type="EMBL" id="KAF2438843.1"/>
    </source>
</evidence>
<feature type="compositionally biased region" description="Low complexity" evidence="1">
    <location>
        <begin position="50"/>
        <end position="64"/>
    </location>
</feature>
<dbReference type="Proteomes" id="UP000799764">
    <property type="component" value="Unassembled WGS sequence"/>
</dbReference>
<protein>
    <submittedName>
        <fullName evidence="2">Uncharacterized protein</fullName>
    </submittedName>
</protein>
<gene>
    <name evidence="2" type="ORF">P171DRAFT_157437</name>
</gene>
<organism evidence="2 3">
    <name type="scientific">Karstenula rhodostoma CBS 690.94</name>
    <dbReference type="NCBI Taxonomy" id="1392251"/>
    <lineage>
        <taxon>Eukaryota</taxon>
        <taxon>Fungi</taxon>
        <taxon>Dikarya</taxon>
        <taxon>Ascomycota</taxon>
        <taxon>Pezizomycotina</taxon>
        <taxon>Dothideomycetes</taxon>
        <taxon>Pleosporomycetidae</taxon>
        <taxon>Pleosporales</taxon>
        <taxon>Massarineae</taxon>
        <taxon>Didymosphaeriaceae</taxon>
        <taxon>Karstenula</taxon>
    </lineage>
</organism>
<dbReference type="EMBL" id="MU001511">
    <property type="protein sequence ID" value="KAF2438843.1"/>
    <property type="molecule type" value="Genomic_DNA"/>
</dbReference>
<keyword evidence="3" id="KW-1185">Reference proteome</keyword>
<feature type="region of interest" description="Disordered" evidence="1">
    <location>
        <begin position="18"/>
        <end position="76"/>
    </location>
</feature>
<proteinExistence type="predicted"/>
<dbReference type="AlphaFoldDB" id="A0A9P4P8V5"/>
<accession>A0A9P4P8V5</accession>
<reference evidence="2" key="1">
    <citation type="journal article" date="2020" name="Stud. Mycol.">
        <title>101 Dothideomycetes genomes: a test case for predicting lifestyles and emergence of pathogens.</title>
        <authorList>
            <person name="Haridas S."/>
            <person name="Albert R."/>
            <person name="Binder M."/>
            <person name="Bloem J."/>
            <person name="Labutti K."/>
            <person name="Salamov A."/>
            <person name="Andreopoulos B."/>
            <person name="Baker S."/>
            <person name="Barry K."/>
            <person name="Bills G."/>
            <person name="Bluhm B."/>
            <person name="Cannon C."/>
            <person name="Castanera R."/>
            <person name="Culley D."/>
            <person name="Daum C."/>
            <person name="Ezra D."/>
            <person name="Gonzalez J."/>
            <person name="Henrissat B."/>
            <person name="Kuo A."/>
            <person name="Liang C."/>
            <person name="Lipzen A."/>
            <person name="Lutzoni F."/>
            <person name="Magnuson J."/>
            <person name="Mondo S."/>
            <person name="Nolan M."/>
            <person name="Ohm R."/>
            <person name="Pangilinan J."/>
            <person name="Park H.-J."/>
            <person name="Ramirez L."/>
            <person name="Alfaro M."/>
            <person name="Sun H."/>
            <person name="Tritt A."/>
            <person name="Yoshinaga Y."/>
            <person name="Zwiers L.-H."/>
            <person name="Turgeon B."/>
            <person name="Goodwin S."/>
            <person name="Spatafora J."/>
            <person name="Crous P."/>
            <person name="Grigoriev I."/>
        </authorList>
    </citation>
    <scope>NUCLEOTIDE SEQUENCE</scope>
    <source>
        <strain evidence="2">CBS 690.94</strain>
    </source>
</reference>
<evidence type="ECO:0000313" key="3">
    <source>
        <dbReference type="Proteomes" id="UP000799764"/>
    </source>
</evidence>
<feature type="compositionally biased region" description="Basic and acidic residues" evidence="1">
    <location>
        <begin position="31"/>
        <end position="43"/>
    </location>
</feature>
<evidence type="ECO:0000256" key="1">
    <source>
        <dbReference type="SAM" id="MobiDB-lite"/>
    </source>
</evidence>
<name>A0A9P4P8V5_9PLEO</name>